<gene>
    <name evidence="2" type="ORF">OHA16_17275</name>
</gene>
<dbReference type="InterPro" id="IPR036291">
    <property type="entry name" value="NAD(P)-bd_dom_sf"/>
</dbReference>
<evidence type="ECO:0000313" key="2">
    <source>
        <dbReference type="EMBL" id="WUQ84561.1"/>
    </source>
</evidence>
<sequence length="163" mass="16692">MPTILRKMSVGAGAEPPTGRSRAMRVTGAVIVIAVLDGGSGAGLARRFTAAGAAGMLIADQRSGVAEDLATELDRPGCPVVGVCGDVRRPSDVAALVDTAEKHLGPIDLFCVAGPDGERIVSLSDLPDHLDLERLAELVALVGEAIGEVVPPQRRPVEDVAAV</sequence>
<accession>A0ABZ1U0W0</accession>
<reference evidence="2" key="1">
    <citation type="submission" date="2022-10" db="EMBL/GenBank/DDBJ databases">
        <title>The complete genomes of actinobacterial strains from the NBC collection.</title>
        <authorList>
            <person name="Joergensen T.S."/>
            <person name="Alvarez Arevalo M."/>
            <person name="Sterndorff E.B."/>
            <person name="Faurdal D."/>
            <person name="Vuksanovic O."/>
            <person name="Mourched A.-S."/>
            <person name="Charusanti P."/>
            <person name="Shaw S."/>
            <person name="Blin K."/>
            <person name="Weber T."/>
        </authorList>
    </citation>
    <scope>NUCLEOTIDE SEQUENCE</scope>
    <source>
        <strain evidence="2">NBC_00222</strain>
    </source>
</reference>
<protein>
    <submittedName>
        <fullName evidence="2">SDR family NAD(P)-dependent oxidoreductase</fullName>
    </submittedName>
</protein>
<proteinExistence type="predicted"/>
<dbReference type="EMBL" id="CP108110">
    <property type="protein sequence ID" value="WUQ84561.1"/>
    <property type="molecule type" value="Genomic_DNA"/>
</dbReference>
<dbReference type="Proteomes" id="UP001432222">
    <property type="component" value="Chromosome"/>
</dbReference>
<evidence type="ECO:0000313" key="3">
    <source>
        <dbReference type="Proteomes" id="UP001432222"/>
    </source>
</evidence>
<dbReference type="SUPFAM" id="SSF51735">
    <property type="entry name" value="NAD(P)-binding Rossmann-fold domains"/>
    <property type="match status" value="1"/>
</dbReference>
<name>A0ABZ1U0W0_9ACTN</name>
<organism evidence="2 3">
    <name type="scientific">Kitasatospora purpeofusca</name>
    <dbReference type="NCBI Taxonomy" id="67352"/>
    <lineage>
        <taxon>Bacteria</taxon>
        <taxon>Bacillati</taxon>
        <taxon>Actinomycetota</taxon>
        <taxon>Actinomycetes</taxon>
        <taxon>Kitasatosporales</taxon>
        <taxon>Streptomycetaceae</taxon>
        <taxon>Kitasatospora</taxon>
    </lineage>
</organism>
<dbReference type="Gene3D" id="3.40.50.720">
    <property type="entry name" value="NAD(P)-binding Rossmann-like Domain"/>
    <property type="match status" value="1"/>
</dbReference>
<dbReference type="InterPro" id="IPR002347">
    <property type="entry name" value="SDR_fam"/>
</dbReference>
<dbReference type="RefSeq" id="WP_328955406.1">
    <property type="nucleotide sequence ID" value="NZ_CP108110.1"/>
</dbReference>
<evidence type="ECO:0000256" key="1">
    <source>
        <dbReference type="SAM" id="MobiDB-lite"/>
    </source>
</evidence>
<feature type="region of interest" description="Disordered" evidence="1">
    <location>
        <begin position="1"/>
        <end position="20"/>
    </location>
</feature>
<keyword evidence="3" id="KW-1185">Reference proteome</keyword>
<dbReference type="Pfam" id="PF00106">
    <property type="entry name" value="adh_short"/>
    <property type="match status" value="1"/>
</dbReference>